<dbReference type="PANTHER" id="PTHR43841">
    <property type="entry name" value="3-HYDROXYACYL-THIOESTER DEHYDRATASE HTDX-RELATED"/>
    <property type="match status" value="1"/>
</dbReference>
<dbReference type="GO" id="GO:0005835">
    <property type="term" value="C:fatty acid synthase complex"/>
    <property type="evidence" value="ECO:0007669"/>
    <property type="project" value="InterPro"/>
</dbReference>
<dbReference type="Proteomes" id="UP000472320">
    <property type="component" value="Unassembled WGS sequence"/>
</dbReference>
<comment type="caution">
    <text evidence="2">The sequence shown here is derived from an EMBL/GenBank/DDBJ whole genome shotgun (WGS) entry which is preliminary data.</text>
</comment>
<dbReference type="AlphaFoldDB" id="A0A6L6QDM2"/>
<evidence type="ECO:0000313" key="3">
    <source>
        <dbReference type="Proteomes" id="UP000472320"/>
    </source>
</evidence>
<organism evidence="2 3">
    <name type="scientific">Massilia eburnea</name>
    <dbReference type="NCBI Taxonomy" id="1776165"/>
    <lineage>
        <taxon>Bacteria</taxon>
        <taxon>Pseudomonadati</taxon>
        <taxon>Pseudomonadota</taxon>
        <taxon>Betaproteobacteria</taxon>
        <taxon>Burkholderiales</taxon>
        <taxon>Oxalobacteraceae</taxon>
        <taxon>Telluria group</taxon>
        <taxon>Massilia</taxon>
    </lineage>
</organism>
<dbReference type="PANTHER" id="PTHR43841:SF3">
    <property type="entry name" value="(3R)-HYDROXYACYL-ACP DEHYDRATASE SUBUNIT HADB"/>
    <property type="match status" value="1"/>
</dbReference>
<sequence length="281" mass="30836">MARMTQLQILPEAGAATLLRALFKGPVAAGAPEIPRTAFRLERLDNRQIKRYNALLGFAADALPLSFYYLPTQRAHLATMLGAEFPFRLAGMIHVENEIRELRAPDRDRAMEIVTNVTIEPPAENGARYCELHTMGKQQEQDIFECRSRYLAVRGKRRTAGGERGSAAVAPAAGQPAGEWSLAANAGRQYASVSGDWNPIHLWPWSARLLGMKTPIIHGMHTVAKAAAMLEQRESRRLKAITARFKAPIPLGAAAELRLLEPAGSYQVWTGGTLAVEGRFG</sequence>
<dbReference type="GO" id="GO:0004312">
    <property type="term" value="F:fatty acid synthase activity"/>
    <property type="evidence" value="ECO:0007669"/>
    <property type="project" value="InterPro"/>
</dbReference>
<gene>
    <name evidence="2" type="ORF">GM658_07630</name>
</gene>
<keyword evidence="3" id="KW-1185">Reference proteome</keyword>
<proteinExistence type="predicted"/>
<dbReference type="InterPro" id="IPR002539">
    <property type="entry name" value="MaoC-like_dom"/>
</dbReference>
<dbReference type="InterPro" id="IPR003965">
    <property type="entry name" value="Fatty_acid_synthase"/>
</dbReference>
<dbReference type="Gene3D" id="3.10.129.10">
    <property type="entry name" value="Hotdog Thioesterase"/>
    <property type="match status" value="1"/>
</dbReference>
<dbReference type="EMBL" id="WNKX01000004">
    <property type="protein sequence ID" value="MTW10472.1"/>
    <property type="molecule type" value="Genomic_DNA"/>
</dbReference>
<feature type="domain" description="MaoC-like" evidence="1">
    <location>
        <begin position="188"/>
        <end position="258"/>
    </location>
</feature>
<dbReference type="PRINTS" id="PR01483">
    <property type="entry name" value="FASYNTHASE"/>
</dbReference>
<reference evidence="2 3" key="1">
    <citation type="submission" date="2019-11" db="EMBL/GenBank/DDBJ databases">
        <title>Type strains purchased from KCTC, JCM and DSMZ.</title>
        <authorList>
            <person name="Lu H."/>
        </authorList>
    </citation>
    <scope>NUCLEOTIDE SEQUENCE [LARGE SCALE GENOMIC DNA]</scope>
    <source>
        <strain evidence="2 3">JCM 31587</strain>
    </source>
</reference>
<name>A0A6L6QDM2_9BURK</name>
<dbReference type="InterPro" id="IPR029069">
    <property type="entry name" value="HotDog_dom_sf"/>
</dbReference>
<protein>
    <recommendedName>
        <fullName evidence="1">MaoC-like domain-containing protein</fullName>
    </recommendedName>
</protein>
<evidence type="ECO:0000259" key="1">
    <source>
        <dbReference type="Pfam" id="PF01575"/>
    </source>
</evidence>
<dbReference type="Pfam" id="PF01575">
    <property type="entry name" value="MaoC_dehydratas"/>
    <property type="match status" value="1"/>
</dbReference>
<dbReference type="GO" id="GO:0006633">
    <property type="term" value="P:fatty acid biosynthetic process"/>
    <property type="evidence" value="ECO:0007669"/>
    <property type="project" value="InterPro"/>
</dbReference>
<dbReference type="SUPFAM" id="SSF54637">
    <property type="entry name" value="Thioesterase/thiol ester dehydrase-isomerase"/>
    <property type="match status" value="1"/>
</dbReference>
<accession>A0A6L6QDM2</accession>
<dbReference type="OrthoDB" id="9774179at2"/>
<evidence type="ECO:0000313" key="2">
    <source>
        <dbReference type="EMBL" id="MTW10472.1"/>
    </source>
</evidence>